<sequence length="96" mass="10561">MLPTAHTSQSLKRYRVASAPWLEGSMSTGSRWLLGIDVNWRTIFVALVEVVGSGGKVLRSTSWHDMTNGCLALPADIRYSYNVAIEDLPSNVPDLI</sequence>
<evidence type="ECO:0000313" key="1">
    <source>
        <dbReference type="EMBL" id="KAK8602452.1"/>
    </source>
</evidence>
<dbReference type="Proteomes" id="UP001472677">
    <property type="component" value="Unassembled WGS sequence"/>
</dbReference>
<organism evidence="1 2">
    <name type="scientific">Hibiscus sabdariffa</name>
    <name type="common">roselle</name>
    <dbReference type="NCBI Taxonomy" id="183260"/>
    <lineage>
        <taxon>Eukaryota</taxon>
        <taxon>Viridiplantae</taxon>
        <taxon>Streptophyta</taxon>
        <taxon>Embryophyta</taxon>
        <taxon>Tracheophyta</taxon>
        <taxon>Spermatophyta</taxon>
        <taxon>Magnoliopsida</taxon>
        <taxon>eudicotyledons</taxon>
        <taxon>Gunneridae</taxon>
        <taxon>Pentapetalae</taxon>
        <taxon>rosids</taxon>
        <taxon>malvids</taxon>
        <taxon>Malvales</taxon>
        <taxon>Malvaceae</taxon>
        <taxon>Malvoideae</taxon>
        <taxon>Hibiscus</taxon>
    </lineage>
</organism>
<dbReference type="EMBL" id="JBBPBM010000001">
    <property type="protein sequence ID" value="KAK8602452.1"/>
    <property type="molecule type" value="Genomic_DNA"/>
</dbReference>
<keyword evidence="2" id="KW-1185">Reference proteome</keyword>
<evidence type="ECO:0000313" key="2">
    <source>
        <dbReference type="Proteomes" id="UP001472677"/>
    </source>
</evidence>
<proteinExistence type="predicted"/>
<protein>
    <submittedName>
        <fullName evidence="1">Uncharacterized protein</fullName>
    </submittedName>
</protein>
<reference evidence="1 2" key="1">
    <citation type="journal article" date="2024" name="G3 (Bethesda)">
        <title>Genome assembly of Hibiscus sabdariffa L. provides insights into metabolisms of medicinal natural products.</title>
        <authorList>
            <person name="Kim T."/>
        </authorList>
    </citation>
    <scope>NUCLEOTIDE SEQUENCE [LARGE SCALE GENOMIC DNA]</scope>
    <source>
        <strain evidence="1">TK-2024</strain>
        <tissue evidence="1">Old leaves</tissue>
    </source>
</reference>
<comment type="caution">
    <text evidence="1">The sequence shown here is derived from an EMBL/GenBank/DDBJ whole genome shotgun (WGS) entry which is preliminary data.</text>
</comment>
<gene>
    <name evidence="1" type="ORF">V6N12_052258</name>
</gene>
<name>A0ABR2GHP8_9ROSI</name>
<accession>A0ABR2GHP8</accession>